<reference evidence="3" key="1">
    <citation type="submission" date="2023-07" db="EMBL/GenBank/DDBJ databases">
        <title>The carbon used by Thiothrix.</title>
        <authorList>
            <person name="Chen L."/>
        </authorList>
    </citation>
    <scope>NUCLEOTIDE SEQUENCE [LARGE SCALE GENOMIC DNA]</scope>
</reference>
<evidence type="ECO:0000313" key="2">
    <source>
        <dbReference type="EMBL" id="MEB4590032.1"/>
    </source>
</evidence>
<dbReference type="EMBL" id="JAYMYJ010000029">
    <property type="protein sequence ID" value="MEB4590032.1"/>
    <property type="molecule type" value="Genomic_DNA"/>
</dbReference>
<comment type="caution">
    <text evidence="2">The sequence shown here is derived from an EMBL/GenBank/DDBJ whole genome shotgun (WGS) entry which is preliminary data.</text>
</comment>
<dbReference type="Proteomes" id="UP001308005">
    <property type="component" value="Unassembled WGS sequence"/>
</dbReference>
<evidence type="ECO:0008006" key="4">
    <source>
        <dbReference type="Google" id="ProtNLM"/>
    </source>
</evidence>
<evidence type="ECO:0000256" key="1">
    <source>
        <dbReference type="SAM" id="MobiDB-lite"/>
    </source>
</evidence>
<keyword evidence="3" id="KW-1185">Reference proteome</keyword>
<sequence>MSKMKLDIVRRKGEADSMALARSELDPLAGNAGLVRTFSHAGGDDITALHQAIAKSAEAVCSGELSEPEAMLMAQAHSLNTLFTALAQRAAANMGEYMQATETYLRMALKAQSQCRATLETLAEIKNPRSVTITRQANIAGQQVVNNGNMVTGGNSSHAGRKQNPENELLGDVHNERLDTGTAQTAGGTYQDVETVGTINGGADGGRKSQKRPQ</sequence>
<feature type="region of interest" description="Disordered" evidence="1">
    <location>
        <begin position="146"/>
        <end position="166"/>
    </location>
</feature>
<evidence type="ECO:0000313" key="3">
    <source>
        <dbReference type="Proteomes" id="UP001308005"/>
    </source>
</evidence>
<proteinExistence type="predicted"/>
<feature type="compositionally biased region" description="Low complexity" evidence="1">
    <location>
        <begin position="146"/>
        <end position="155"/>
    </location>
</feature>
<protein>
    <recommendedName>
        <fullName evidence="4">Phasin domain-containing protein</fullName>
    </recommendedName>
</protein>
<organism evidence="2 3">
    <name type="scientific">Candidatus Thiothrix phosphatis</name>
    <dbReference type="NCBI Taxonomy" id="3112415"/>
    <lineage>
        <taxon>Bacteria</taxon>
        <taxon>Pseudomonadati</taxon>
        <taxon>Pseudomonadota</taxon>
        <taxon>Gammaproteobacteria</taxon>
        <taxon>Thiotrichales</taxon>
        <taxon>Thiotrichaceae</taxon>
        <taxon>Thiothrix</taxon>
    </lineage>
</organism>
<feature type="compositionally biased region" description="Low complexity" evidence="1">
    <location>
        <begin position="180"/>
        <end position="189"/>
    </location>
</feature>
<reference evidence="2 3" key="2">
    <citation type="submission" date="2024-01" db="EMBL/GenBank/DDBJ databases">
        <authorList>
            <person name="Xie X."/>
        </authorList>
    </citation>
    <scope>NUCLEOTIDE SEQUENCE [LARGE SCALE GENOMIC DNA]</scope>
    <source>
        <strain evidence="2">SCUT-1</strain>
    </source>
</reference>
<accession>A0ABU6CVD2</accession>
<gene>
    <name evidence="2" type="ORF">VSS37_03480</name>
</gene>
<feature type="region of interest" description="Disordered" evidence="1">
    <location>
        <begin position="180"/>
        <end position="214"/>
    </location>
</feature>
<dbReference type="RefSeq" id="WP_324693262.1">
    <property type="nucleotide sequence ID" value="NZ_JAYMYJ010000029.1"/>
</dbReference>
<name>A0ABU6CVD2_9GAMM</name>